<protein>
    <submittedName>
        <fullName evidence="1">Uncharacterized protein</fullName>
    </submittedName>
</protein>
<reference evidence="1" key="2">
    <citation type="journal article" date="2015" name="Fish Shellfish Immunol.">
        <title>Early steps in the European eel (Anguilla anguilla)-Vibrio vulnificus interaction in the gills: Role of the RtxA13 toxin.</title>
        <authorList>
            <person name="Callol A."/>
            <person name="Pajuelo D."/>
            <person name="Ebbesson L."/>
            <person name="Teles M."/>
            <person name="MacKenzie S."/>
            <person name="Amaro C."/>
        </authorList>
    </citation>
    <scope>NUCLEOTIDE SEQUENCE</scope>
</reference>
<reference evidence="1" key="1">
    <citation type="submission" date="2014-11" db="EMBL/GenBank/DDBJ databases">
        <authorList>
            <person name="Amaro Gonzalez C."/>
        </authorList>
    </citation>
    <scope>NUCLEOTIDE SEQUENCE</scope>
</reference>
<evidence type="ECO:0000313" key="1">
    <source>
        <dbReference type="EMBL" id="JAG99851.1"/>
    </source>
</evidence>
<sequence length="43" mass="4811">MLKVKRIRGKHTYPNSLAVLPPSKGLAYVAQNSNAIYTEHVFP</sequence>
<dbReference type="EMBL" id="GBXM01108725">
    <property type="protein sequence ID" value="JAG99851.1"/>
    <property type="molecule type" value="Transcribed_RNA"/>
</dbReference>
<name>A0A0E9P6F1_ANGAN</name>
<organism evidence="1">
    <name type="scientific">Anguilla anguilla</name>
    <name type="common">European freshwater eel</name>
    <name type="synonym">Muraena anguilla</name>
    <dbReference type="NCBI Taxonomy" id="7936"/>
    <lineage>
        <taxon>Eukaryota</taxon>
        <taxon>Metazoa</taxon>
        <taxon>Chordata</taxon>
        <taxon>Craniata</taxon>
        <taxon>Vertebrata</taxon>
        <taxon>Euteleostomi</taxon>
        <taxon>Actinopterygii</taxon>
        <taxon>Neopterygii</taxon>
        <taxon>Teleostei</taxon>
        <taxon>Anguilliformes</taxon>
        <taxon>Anguillidae</taxon>
        <taxon>Anguilla</taxon>
    </lineage>
</organism>
<dbReference type="AlphaFoldDB" id="A0A0E9P6F1"/>
<proteinExistence type="predicted"/>
<accession>A0A0E9P6F1</accession>